<accession>A0A261FAZ1</accession>
<dbReference type="EMBL" id="MWWU01000002">
    <property type="protein sequence ID" value="OZG56330.1"/>
    <property type="molecule type" value="Genomic_DNA"/>
</dbReference>
<sequence length="71" mass="8313">MTLSEKPKRKPRQHKRVVYKGKEKFTVSLSEFETGPTTQQKIEAKKEEERLLRELPPHFSLFSAERDQAGV</sequence>
<name>A0A261FAZ1_9BIFI</name>
<proteinExistence type="predicted"/>
<dbReference type="OrthoDB" id="5150097at2"/>
<evidence type="ECO:0000313" key="2">
    <source>
        <dbReference type="Proteomes" id="UP000228976"/>
    </source>
</evidence>
<dbReference type="Proteomes" id="UP000228976">
    <property type="component" value="Unassembled WGS sequence"/>
</dbReference>
<evidence type="ECO:0000313" key="1">
    <source>
        <dbReference type="EMBL" id="OZG56330.1"/>
    </source>
</evidence>
<protein>
    <submittedName>
        <fullName evidence="1">Uncharacterized protein</fullName>
    </submittedName>
</protein>
<reference evidence="1 2" key="1">
    <citation type="journal article" date="2017" name="BMC Genomics">
        <title>Comparative genomic and phylogenomic analyses of the Bifidobacteriaceae family.</title>
        <authorList>
            <person name="Lugli G.A."/>
            <person name="Milani C."/>
            <person name="Turroni F."/>
            <person name="Duranti S."/>
            <person name="Mancabelli L."/>
            <person name="Mangifesta M."/>
            <person name="Ferrario C."/>
            <person name="Modesto M."/>
            <person name="Mattarelli P."/>
            <person name="Jiri K."/>
            <person name="van Sinderen D."/>
            <person name="Ventura M."/>
        </authorList>
    </citation>
    <scope>NUCLEOTIDE SEQUENCE [LARGE SCALE GENOMIC DNA]</scope>
    <source>
        <strain evidence="1 2">LMG 21773</strain>
    </source>
</reference>
<comment type="caution">
    <text evidence="1">The sequence shown here is derived from an EMBL/GenBank/DDBJ whole genome shotgun (WGS) entry which is preliminary data.</text>
</comment>
<organism evidence="1 2">
    <name type="scientific">Aeriscardovia aeriphila</name>
    <dbReference type="NCBI Taxonomy" id="218139"/>
    <lineage>
        <taxon>Bacteria</taxon>
        <taxon>Bacillati</taxon>
        <taxon>Actinomycetota</taxon>
        <taxon>Actinomycetes</taxon>
        <taxon>Bifidobacteriales</taxon>
        <taxon>Bifidobacteriaceae</taxon>
        <taxon>Aeriscardovia</taxon>
    </lineage>
</organism>
<gene>
    <name evidence="1" type="ORF">AEAE_0818</name>
</gene>
<keyword evidence="2" id="KW-1185">Reference proteome</keyword>
<dbReference type="AlphaFoldDB" id="A0A261FAZ1"/>
<dbReference type="RefSeq" id="WP_094689872.1">
    <property type="nucleotide sequence ID" value="NZ_JACBYZ010000001.1"/>
</dbReference>